<evidence type="ECO:0000313" key="5">
    <source>
        <dbReference type="Proteomes" id="UP000198384"/>
    </source>
</evidence>
<dbReference type="InterPro" id="IPR026444">
    <property type="entry name" value="Secre_tail"/>
</dbReference>
<dbReference type="OrthoDB" id="1449234at2"/>
<reference evidence="4 5" key="1">
    <citation type="submission" date="2017-06" db="EMBL/GenBank/DDBJ databases">
        <authorList>
            <person name="Kim H.J."/>
            <person name="Triplett B.A."/>
        </authorList>
    </citation>
    <scope>NUCLEOTIDE SEQUENCE [LARGE SCALE GENOMIC DNA]</scope>
    <source>
        <strain evidence="4 5">DSM 29150</strain>
    </source>
</reference>
<dbReference type="Pfam" id="PF18962">
    <property type="entry name" value="Por_Secre_tail"/>
    <property type="match status" value="1"/>
</dbReference>
<dbReference type="AlphaFoldDB" id="A0A238WE21"/>
<dbReference type="RefSeq" id="WP_089380781.1">
    <property type="nucleotide sequence ID" value="NZ_FZNT01000003.1"/>
</dbReference>
<evidence type="ECO:0000256" key="1">
    <source>
        <dbReference type="ARBA" id="ARBA00022729"/>
    </source>
</evidence>
<dbReference type="Proteomes" id="UP000198384">
    <property type="component" value="Unassembled WGS sequence"/>
</dbReference>
<evidence type="ECO:0000313" key="4">
    <source>
        <dbReference type="EMBL" id="SNR44524.1"/>
    </source>
</evidence>
<accession>A0A238WE21</accession>
<keyword evidence="1 2" id="KW-0732">Signal</keyword>
<dbReference type="EMBL" id="FZNT01000003">
    <property type="protein sequence ID" value="SNR44524.1"/>
    <property type="molecule type" value="Genomic_DNA"/>
</dbReference>
<evidence type="ECO:0000259" key="3">
    <source>
        <dbReference type="Pfam" id="PF18962"/>
    </source>
</evidence>
<proteinExistence type="predicted"/>
<feature type="chain" id="PRO_5012466828" evidence="2">
    <location>
        <begin position="21"/>
        <end position="119"/>
    </location>
</feature>
<keyword evidence="5" id="KW-1185">Reference proteome</keyword>
<sequence length="119" mass="13600">MKKLLLLTFLFLLTFGFAQQNNRRITVIKNNEPSITLTSVSASPNPLVTNTRITFKSSKKQLINFSVKSLLGKIVFQEQVNSKTGINTIYFERNNISKGMYIYTLHSETEVISKRLVIK</sequence>
<protein>
    <submittedName>
        <fullName evidence="4">Por secretion system C-terminal sorting domain-containing protein</fullName>
    </submittedName>
</protein>
<feature type="domain" description="Secretion system C-terminal sorting" evidence="3">
    <location>
        <begin position="44"/>
        <end position="118"/>
    </location>
</feature>
<organism evidence="4 5">
    <name type="scientific">Lutibacter agarilyticus</name>
    <dbReference type="NCBI Taxonomy" id="1109740"/>
    <lineage>
        <taxon>Bacteria</taxon>
        <taxon>Pseudomonadati</taxon>
        <taxon>Bacteroidota</taxon>
        <taxon>Flavobacteriia</taxon>
        <taxon>Flavobacteriales</taxon>
        <taxon>Flavobacteriaceae</taxon>
        <taxon>Lutibacter</taxon>
    </lineage>
</organism>
<gene>
    <name evidence="4" type="ORF">SAMN06265371_103104</name>
</gene>
<feature type="signal peptide" evidence="2">
    <location>
        <begin position="1"/>
        <end position="20"/>
    </location>
</feature>
<name>A0A238WE21_9FLAO</name>
<evidence type="ECO:0000256" key="2">
    <source>
        <dbReference type="SAM" id="SignalP"/>
    </source>
</evidence>
<dbReference type="NCBIfam" id="TIGR04183">
    <property type="entry name" value="Por_Secre_tail"/>
    <property type="match status" value="1"/>
</dbReference>